<evidence type="ECO:0000259" key="19">
    <source>
        <dbReference type="PROSITE" id="PS50109"/>
    </source>
</evidence>
<keyword evidence="21" id="KW-1185">Reference proteome</keyword>
<evidence type="ECO:0000256" key="4">
    <source>
        <dbReference type="ARBA" id="ARBA00019665"/>
    </source>
</evidence>
<evidence type="ECO:0000256" key="13">
    <source>
        <dbReference type="ARBA" id="ARBA00022840"/>
    </source>
</evidence>
<dbReference type="PROSITE" id="PS50109">
    <property type="entry name" value="HIS_KIN"/>
    <property type="match status" value="1"/>
</dbReference>
<evidence type="ECO:0000256" key="17">
    <source>
        <dbReference type="ARBA" id="ARBA00025207"/>
    </source>
</evidence>
<feature type="transmembrane region" description="Helical" evidence="18">
    <location>
        <begin position="12"/>
        <end position="43"/>
    </location>
</feature>
<dbReference type="InterPro" id="IPR021766">
    <property type="entry name" value="PhoR_N"/>
</dbReference>
<evidence type="ECO:0000256" key="5">
    <source>
        <dbReference type="ARBA" id="ARBA00022448"/>
    </source>
</evidence>
<keyword evidence="14 18" id="KW-1133">Transmembrane helix</keyword>
<dbReference type="SUPFAM" id="SSF47384">
    <property type="entry name" value="Homodimeric domain of signal transducing histidine kinase"/>
    <property type="match status" value="1"/>
</dbReference>
<dbReference type="Pfam" id="PF02518">
    <property type="entry name" value="HATPase_c"/>
    <property type="match status" value="1"/>
</dbReference>
<dbReference type="InterPro" id="IPR003661">
    <property type="entry name" value="HisK_dim/P_dom"/>
</dbReference>
<evidence type="ECO:0000256" key="8">
    <source>
        <dbReference type="ARBA" id="ARBA00022592"/>
    </source>
</evidence>
<dbReference type="SMART" id="SM00387">
    <property type="entry name" value="HATPase_c"/>
    <property type="match status" value="1"/>
</dbReference>
<keyword evidence="6" id="KW-1003">Cell membrane</keyword>
<dbReference type="InterPro" id="IPR004358">
    <property type="entry name" value="Sig_transdc_His_kin-like_C"/>
</dbReference>
<dbReference type="InterPro" id="IPR014310">
    <property type="entry name" value="Sig_transdc_His_kinase_PhoR"/>
</dbReference>
<gene>
    <name evidence="20" type="primary">phoR</name>
    <name evidence="20" type="ORF">ACFOND_09630</name>
</gene>
<dbReference type="InterPro" id="IPR036890">
    <property type="entry name" value="HATPase_C_sf"/>
</dbReference>
<evidence type="ECO:0000256" key="10">
    <source>
        <dbReference type="ARBA" id="ARBA00022692"/>
    </source>
</evidence>
<evidence type="ECO:0000256" key="2">
    <source>
        <dbReference type="ARBA" id="ARBA00004236"/>
    </source>
</evidence>
<organism evidence="20 21">
    <name type="scientific">Reinekea marina</name>
    <dbReference type="NCBI Taxonomy" id="1310421"/>
    <lineage>
        <taxon>Bacteria</taxon>
        <taxon>Pseudomonadati</taxon>
        <taxon>Pseudomonadota</taxon>
        <taxon>Gammaproteobacteria</taxon>
        <taxon>Oceanospirillales</taxon>
        <taxon>Saccharospirillaceae</taxon>
        <taxon>Reinekea</taxon>
    </lineage>
</organism>
<dbReference type="Gene3D" id="3.30.565.10">
    <property type="entry name" value="Histidine kinase-like ATPase, C-terminal domain"/>
    <property type="match status" value="1"/>
</dbReference>
<dbReference type="InterPro" id="IPR000014">
    <property type="entry name" value="PAS"/>
</dbReference>
<keyword evidence="8" id="KW-0592">Phosphate transport</keyword>
<keyword evidence="9 20" id="KW-0808">Transferase</keyword>
<dbReference type="Pfam" id="PF00512">
    <property type="entry name" value="HisKA"/>
    <property type="match status" value="1"/>
</dbReference>
<dbReference type="SUPFAM" id="SSF55874">
    <property type="entry name" value="ATPase domain of HSP90 chaperone/DNA topoisomerase II/histidine kinase"/>
    <property type="match status" value="1"/>
</dbReference>
<dbReference type="EC" id="2.7.13.3" evidence="3"/>
<dbReference type="Pfam" id="PF11808">
    <property type="entry name" value="PhoR"/>
    <property type="match status" value="1"/>
</dbReference>
<keyword evidence="16 18" id="KW-0472">Membrane</keyword>
<dbReference type="PANTHER" id="PTHR45453:SF1">
    <property type="entry name" value="PHOSPHATE REGULON SENSOR PROTEIN PHOR"/>
    <property type="match status" value="1"/>
</dbReference>
<proteinExistence type="predicted"/>
<comment type="caution">
    <text evidence="20">The sequence shown here is derived from an EMBL/GenBank/DDBJ whole genome shotgun (WGS) entry which is preliminary data.</text>
</comment>
<dbReference type="Gene3D" id="3.30.450.20">
    <property type="entry name" value="PAS domain"/>
    <property type="match status" value="1"/>
</dbReference>
<dbReference type="Proteomes" id="UP001595710">
    <property type="component" value="Unassembled WGS sequence"/>
</dbReference>
<dbReference type="EMBL" id="JBHRYN010000011">
    <property type="protein sequence ID" value="MFC3701898.1"/>
    <property type="molecule type" value="Genomic_DNA"/>
</dbReference>
<keyword evidence="11" id="KW-0547">Nucleotide-binding</keyword>
<keyword evidence="12 20" id="KW-0418">Kinase</keyword>
<evidence type="ECO:0000313" key="21">
    <source>
        <dbReference type="Proteomes" id="UP001595710"/>
    </source>
</evidence>
<dbReference type="CDD" id="cd00082">
    <property type="entry name" value="HisKA"/>
    <property type="match status" value="1"/>
</dbReference>
<keyword evidence="7" id="KW-0597">Phosphoprotein</keyword>
<evidence type="ECO:0000256" key="11">
    <source>
        <dbReference type="ARBA" id="ARBA00022741"/>
    </source>
</evidence>
<comment type="subcellular location">
    <subcellularLocation>
        <location evidence="2">Cell membrane</location>
    </subcellularLocation>
</comment>
<accession>A0ABV7WTV5</accession>
<evidence type="ECO:0000256" key="12">
    <source>
        <dbReference type="ARBA" id="ARBA00022777"/>
    </source>
</evidence>
<evidence type="ECO:0000313" key="20">
    <source>
        <dbReference type="EMBL" id="MFC3701898.1"/>
    </source>
</evidence>
<evidence type="ECO:0000256" key="9">
    <source>
        <dbReference type="ARBA" id="ARBA00022679"/>
    </source>
</evidence>
<protein>
    <recommendedName>
        <fullName evidence="4">Phosphate regulon sensor protein PhoR</fullName>
        <ecNumber evidence="3">2.7.13.3</ecNumber>
    </recommendedName>
</protein>
<evidence type="ECO:0000256" key="18">
    <source>
        <dbReference type="SAM" id="Phobius"/>
    </source>
</evidence>
<dbReference type="CDD" id="cd00130">
    <property type="entry name" value="PAS"/>
    <property type="match status" value="1"/>
</dbReference>
<comment type="catalytic activity">
    <reaction evidence="1">
        <text>ATP + protein L-histidine = ADP + protein N-phospho-L-histidine.</text>
        <dbReference type="EC" id="2.7.13.3"/>
    </reaction>
</comment>
<evidence type="ECO:0000256" key="7">
    <source>
        <dbReference type="ARBA" id="ARBA00022553"/>
    </source>
</evidence>
<dbReference type="InterPro" id="IPR003594">
    <property type="entry name" value="HATPase_dom"/>
</dbReference>
<keyword evidence="5" id="KW-0813">Transport</keyword>
<dbReference type="PRINTS" id="PR00344">
    <property type="entry name" value="BCTRLSENSOR"/>
</dbReference>
<dbReference type="RefSeq" id="WP_290283115.1">
    <property type="nucleotide sequence ID" value="NZ_JAUFQI010000001.1"/>
</dbReference>
<dbReference type="PANTHER" id="PTHR45453">
    <property type="entry name" value="PHOSPHATE REGULON SENSOR PROTEIN PHOR"/>
    <property type="match status" value="1"/>
</dbReference>
<evidence type="ECO:0000256" key="6">
    <source>
        <dbReference type="ARBA" id="ARBA00022475"/>
    </source>
</evidence>
<dbReference type="InterPro" id="IPR005467">
    <property type="entry name" value="His_kinase_dom"/>
</dbReference>
<evidence type="ECO:0000256" key="3">
    <source>
        <dbReference type="ARBA" id="ARBA00012438"/>
    </source>
</evidence>
<reference evidence="21" key="1">
    <citation type="journal article" date="2019" name="Int. J. Syst. Evol. Microbiol.">
        <title>The Global Catalogue of Microorganisms (GCM) 10K type strain sequencing project: providing services to taxonomists for standard genome sequencing and annotation.</title>
        <authorList>
            <consortium name="The Broad Institute Genomics Platform"/>
            <consortium name="The Broad Institute Genome Sequencing Center for Infectious Disease"/>
            <person name="Wu L."/>
            <person name="Ma J."/>
        </authorList>
    </citation>
    <scope>NUCLEOTIDE SEQUENCE [LARGE SCALE GENOMIC DNA]</scope>
    <source>
        <strain evidence="21">CECT 8288</strain>
    </source>
</reference>
<keyword evidence="15" id="KW-0902">Two-component regulatory system</keyword>
<evidence type="ECO:0000256" key="16">
    <source>
        <dbReference type="ARBA" id="ARBA00023136"/>
    </source>
</evidence>
<dbReference type="NCBIfam" id="TIGR02966">
    <property type="entry name" value="phoR_proteo"/>
    <property type="match status" value="1"/>
</dbReference>
<keyword evidence="10 18" id="KW-0812">Transmembrane</keyword>
<dbReference type="InterPro" id="IPR036097">
    <property type="entry name" value="HisK_dim/P_sf"/>
</dbReference>
<feature type="domain" description="Histidine kinase" evidence="19">
    <location>
        <begin position="210"/>
        <end position="429"/>
    </location>
</feature>
<dbReference type="InterPro" id="IPR050351">
    <property type="entry name" value="BphY/WalK/GraS-like"/>
</dbReference>
<keyword evidence="13" id="KW-0067">ATP-binding</keyword>
<evidence type="ECO:0000256" key="1">
    <source>
        <dbReference type="ARBA" id="ARBA00000085"/>
    </source>
</evidence>
<dbReference type="Gene3D" id="1.10.287.130">
    <property type="match status" value="1"/>
</dbReference>
<sequence length="439" mass="49707">MIRDLRKSHYKNLAISASVAVSVGFVFGYPWLFLAAASASYLIWILYQQHRLISWLIKGAKNAPPNAMGLWGVVFDHLYMVRKKHRKQVRRYRETIQKIRTSNQALADGVITLDSNGNIESWNKAAVKLLNLKKVDEGHLLTNLIRDPEFTDYYNKAQNKEPITIENPAHANRSLQISMTVYGEGERLLLLRDTTRLEKLEKMRQDFVANASHELKTPITVVQGHLENILNFNDDIPPAMHKALLSMSTQAKRMNNLVNDLLILSKLDIDTSDAPMKKINIPDLMSQLIEDALQYAHSIDKKLDITFQCQTDAMLLGDLGQIRTALSNLIYNAVRYSPSQKSIVISWKKSALGGLLTVQDQGYGIEQHHIPRLTERFYRADKGRSSEDGGTGLGLAIVKHILNHHNAYLDIQSQPNIGSAFTCIFPKKRLSELSQRSQN</sequence>
<evidence type="ECO:0000256" key="14">
    <source>
        <dbReference type="ARBA" id="ARBA00022989"/>
    </source>
</evidence>
<dbReference type="InterPro" id="IPR035965">
    <property type="entry name" value="PAS-like_dom_sf"/>
</dbReference>
<dbReference type="SUPFAM" id="SSF55785">
    <property type="entry name" value="PYP-like sensor domain (PAS domain)"/>
    <property type="match status" value="1"/>
</dbReference>
<evidence type="ECO:0000256" key="15">
    <source>
        <dbReference type="ARBA" id="ARBA00023012"/>
    </source>
</evidence>
<dbReference type="GO" id="GO:0004673">
    <property type="term" value="F:protein histidine kinase activity"/>
    <property type="evidence" value="ECO:0007669"/>
    <property type="project" value="UniProtKB-EC"/>
</dbReference>
<comment type="function">
    <text evidence="17">Member of the two-component regulatory system PhoR/PhoB involved in the phosphate regulon genes expression. PhoR may function as a membrane-associated protein kinase that phosphorylates PhoB in response to environmental signals.</text>
</comment>
<dbReference type="SMART" id="SM00388">
    <property type="entry name" value="HisKA"/>
    <property type="match status" value="1"/>
</dbReference>
<name>A0ABV7WTV5_9GAMM</name>